<dbReference type="KEGG" id="msea:METESE_20530"/>
<dbReference type="PANTHER" id="PTHR46521:SF4">
    <property type="entry name" value="SUCROSE-PHOSPHATASE 2-RELATED"/>
    <property type="match status" value="1"/>
</dbReference>
<accession>A0AA48GWS6</accession>
<dbReference type="InterPro" id="IPR006380">
    <property type="entry name" value="SPP-like_dom"/>
</dbReference>
<dbReference type="InterPro" id="IPR036412">
    <property type="entry name" value="HAD-like_sf"/>
</dbReference>
<sequence length="261" mass="27491">MALPAKPSTCHLVSDLDGTWIPAPGQTGALRRLEAAVARIPGLVLTFATGRGFASALALLARHVRLFPHHLVTDVGTRIHHRRPEGGWEEDAAYAAWVRARWDPDLRARLAEEGLPWGVRFQPGVHAPCRIGLTVDDPGDLQQAAVDLQLRLVLRGLTGDVLASGRRELDILPEGVDKGTAVEALGRTHAPGLPLVAFGDSENDLGLLRRAHWAGLLPGCGLAPGRDGLLPGRAFPAPAPGPAGILGLLEAWGLVGQGAPA</sequence>
<organism evidence="3 4">
    <name type="scientific">Mesoterricola sediminis</name>
    <dbReference type="NCBI Taxonomy" id="2927980"/>
    <lineage>
        <taxon>Bacteria</taxon>
        <taxon>Pseudomonadati</taxon>
        <taxon>Acidobacteriota</taxon>
        <taxon>Holophagae</taxon>
        <taxon>Holophagales</taxon>
        <taxon>Holophagaceae</taxon>
        <taxon>Mesoterricola</taxon>
    </lineage>
</organism>
<protein>
    <recommendedName>
        <fullName evidence="2">Sucrose phosphatase-like domain-containing protein</fullName>
    </recommendedName>
</protein>
<dbReference type="InterPro" id="IPR051518">
    <property type="entry name" value="Sucrose_Phosphatase"/>
</dbReference>
<dbReference type="AlphaFoldDB" id="A0AA48GWS6"/>
<gene>
    <name evidence="3" type="ORF">METESE_20530</name>
</gene>
<feature type="domain" description="Sucrose phosphatase-like" evidence="2">
    <location>
        <begin position="12"/>
        <end position="212"/>
    </location>
</feature>
<dbReference type="PANTHER" id="PTHR46521">
    <property type="entry name" value="SUCROSE-PHOSPHATASE 2-RELATED"/>
    <property type="match status" value="1"/>
</dbReference>
<proteinExistence type="predicted"/>
<dbReference type="RefSeq" id="WP_243330477.1">
    <property type="nucleotide sequence ID" value="NZ_AP027081.1"/>
</dbReference>
<evidence type="ECO:0000259" key="2">
    <source>
        <dbReference type="Pfam" id="PF05116"/>
    </source>
</evidence>
<dbReference type="Gene3D" id="3.90.1070.10">
    <property type="match status" value="1"/>
</dbReference>
<evidence type="ECO:0000313" key="3">
    <source>
        <dbReference type="EMBL" id="BDU77095.1"/>
    </source>
</evidence>
<dbReference type="InterPro" id="IPR023214">
    <property type="entry name" value="HAD_sf"/>
</dbReference>
<evidence type="ECO:0000313" key="4">
    <source>
        <dbReference type="Proteomes" id="UP001228113"/>
    </source>
</evidence>
<keyword evidence="1" id="KW-0378">Hydrolase</keyword>
<dbReference type="GO" id="GO:0016787">
    <property type="term" value="F:hydrolase activity"/>
    <property type="evidence" value="ECO:0007669"/>
    <property type="project" value="UniProtKB-KW"/>
</dbReference>
<dbReference type="SUPFAM" id="SSF56784">
    <property type="entry name" value="HAD-like"/>
    <property type="match status" value="1"/>
</dbReference>
<dbReference type="Pfam" id="PF05116">
    <property type="entry name" value="S6PP"/>
    <property type="match status" value="1"/>
</dbReference>
<dbReference type="EMBL" id="AP027081">
    <property type="protein sequence ID" value="BDU77095.1"/>
    <property type="molecule type" value="Genomic_DNA"/>
</dbReference>
<dbReference type="Gene3D" id="3.40.50.1000">
    <property type="entry name" value="HAD superfamily/HAD-like"/>
    <property type="match status" value="1"/>
</dbReference>
<name>A0AA48GWS6_9BACT</name>
<keyword evidence="4" id="KW-1185">Reference proteome</keyword>
<dbReference type="Proteomes" id="UP001228113">
    <property type="component" value="Chromosome"/>
</dbReference>
<reference evidence="3" key="1">
    <citation type="journal article" date="2023" name="Int. J. Syst. Evol. Microbiol.">
        <title>Mesoterricola silvestris gen. nov., sp. nov., Mesoterricola sediminis sp. nov., Geothrix oryzae sp. nov., Geothrix edaphica sp. nov., Geothrix rubra sp. nov., and Geothrix limicola sp. nov., six novel members of Acidobacteriota isolated from soils.</title>
        <authorList>
            <person name="Itoh H."/>
            <person name="Sugisawa Y."/>
            <person name="Mise K."/>
            <person name="Xu Z."/>
            <person name="Kuniyasu M."/>
            <person name="Ushijima N."/>
            <person name="Kawano K."/>
            <person name="Kobayashi E."/>
            <person name="Shiratori Y."/>
            <person name="Masuda Y."/>
            <person name="Senoo K."/>
        </authorList>
    </citation>
    <scope>NUCLEOTIDE SEQUENCE</scope>
    <source>
        <strain evidence="3">W786</strain>
    </source>
</reference>
<evidence type="ECO:0000256" key="1">
    <source>
        <dbReference type="ARBA" id="ARBA00022801"/>
    </source>
</evidence>